<dbReference type="InterPro" id="IPR046364">
    <property type="entry name" value="Exo70_C"/>
</dbReference>
<sequence length="600" mass="69573">MLQGWLRREAKENDIRNLEENPLPLEEVSVNTNENLPTGLHCAEKPSNNIKNVTSVTNKVPTDFINAHSMFEYEMYNSRKYKRLNSIWKKAIEGTISQVGLETYLQYVLNLYGAIDELKQRDFKGAIKITEEINILASLGWKSLKDYYIELLLTVRVSRFTQLAEGTIPAELLFEKPTIYSIQCLQKFFYHNEFIEIYKFTRSEYFRLLLKKFHFASDPINFKNRDSFDEKIYQKYSLFLSLLIQAEHTNLKMILNDNERSTILNALSSIIEPSLNEFSAIVDHSNTLIKAMATESILAFKLMESLRVIIYTVEKYFEAPASLYLVYSSLCSTLRMVFTAFAPYIESRINSLNFLPLDGTPCNVTMEIISTMEEFSDYLECTKASISTMVLESWISTPKPAWYSTFSSTISCLDSPQNGDEIVSSYFSDMFDALLISLELKSISLKNTISQTGFCLLVNITHVEYIIKHSNMRIILTETGIRRLVKLRGHAYDLFLASWKNTGARLLEPSVPLFGEEAKYMSKYKLKIFYLEFEKLVQNHKEYNFTNSNLKECLSQEIFHILSGLYHEFFEKRVADGFIKRNSKCFKYDTDQFDTILKSL</sequence>
<dbReference type="AlphaFoldDB" id="A0A1E3PHW1"/>
<reference evidence="4 5" key="1">
    <citation type="journal article" date="2016" name="Proc. Natl. Acad. Sci. U.S.A.">
        <title>Comparative genomics of biotechnologically important yeasts.</title>
        <authorList>
            <person name="Riley R."/>
            <person name="Haridas S."/>
            <person name="Wolfe K.H."/>
            <person name="Lopes M.R."/>
            <person name="Hittinger C.T."/>
            <person name="Goeker M."/>
            <person name="Salamov A.A."/>
            <person name="Wisecaver J.H."/>
            <person name="Long T.M."/>
            <person name="Calvey C.H."/>
            <person name="Aerts A.L."/>
            <person name="Barry K.W."/>
            <person name="Choi C."/>
            <person name="Clum A."/>
            <person name="Coughlan A.Y."/>
            <person name="Deshpande S."/>
            <person name="Douglass A.P."/>
            <person name="Hanson S.J."/>
            <person name="Klenk H.-P."/>
            <person name="LaButti K.M."/>
            <person name="Lapidus A."/>
            <person name="Lindquist E.A."/>
            <person name="Lipzen A.M."/>
            <person name="Meier-Kolthoff J.P."/>
            <person name="Ohm R.A."/>
            <person name="Otillar R.P."/>
            <person name="Pangilinan J.L."/>
            <person name="Peng Y."/>
            <person name="Rokas A."/>
            <person name="Rosa C.A."/>
            <person name="Scheuner C."/>
            <person name="Sibirny A.A."/>
            <person name="Slot J.C."/>
            <person name="Stielow J.B."/>
            <person name="Sun H."/>
            <person name="Kurtzman C.P."/>
            <person name="Blackwell M."/>
            <person name="Grigoriev I.V."/>
            <person name="Jeffries T.W."/>
        </authorList>
    </citation>
    <scope>NUCLEOTIDE SEQUENCE [LARGE SCALE GENOMIC DNA]</scope>
    <source>
        <strain evidence="4 5">DSM 6958</strain>
    </source>
</reference>
<protein>
    <recommendedName>
        <fullName evidence="3">Exocyst complex subunit Exo70 C-terminal domain-containing protein</fullName>
    </recommendedName>
</protein>
<name>A0A1E3PHW1_9ASCO</name>
<feature type="domain" description="Exocyst complex subunit Exo70 C-terminal" evidence="3">
    <location>
        <begin position="233"/>
        <end position="598"/>
    </location>
</feature>
<dbReference type="GO" id="GO:0006887">
    <property type="term" value="P:exocytosis"/>
    <property type="evidence" value="ECO:0007669"/>
    <property type="project" value="InterPro"/>
</dbReference>
<dbReference type="STRING" id="857566.A0A1E3PHW1"/>
<dbReference type="GO" id="GO:0005546">
    <property type="term" value="F:phosphatidylinositol-4,5-bisphosphate binding"/>
    <property type="evidence" value="ECO:0007669"/>
    <property type="project" value="InterPro"/>
</dbReference>
<dbReference type="Proteomes" id="UP000095009">
    <property type="component" value="Unassembled WGS sequence"/>
</dbReference>
<evidence type="ECO:0000259" key="3">
    <source>
        <dbReference type="Pfam" id="PF03081"/>
    </source>
</evidence>
<proteinExistence type="inferred from homology"/>
<evidence type="ECO:0000313" key="4">
    <source>
        <dbReference type="EMBL" id="ODQ64948.1"/>
    </source>
</evidence>
<evidence type="ECO:0000256" key="1">
    <source>
        <dbReference type="ARBA" id="ARBA00006756"/>
    </source>
</evidence>
<accession>A0A1E3PHW1</accession>
<comment type="similarity">
    <text evidence="1">Belongs to the EXO70 family.</text>
</comment>
<dbReference type="OrthoDB" id="1922221at2759"/>
<dbReference type="GO" id="GO:0000145">
    <property type="term" value="C:exocyst"/>
    <property type="evidence" value="ECO:0007669"/>
    <property type="project" value="InterPro"/>
</dbReference>
<evidence type="ECO:0000313" key="5">
    <source>
        <dbReference type="Proteomes" id="UP000095009"/>
    </source>
</evidence>
<evidence type="ECO:0000256" key="2">
    <source>
        <dbReference type="ARBA" id="ARBA00022448"/>
    </source>
</evidence>
<gene>
    <name evidence="4" type="ORF">NADFUDRAFT_42251</name>
</gene>
<dbReference type="SUPFAM" id="SSF74788">
    <property type="entry name" value="Cullin repeat-like"/>
    <property type="match status" value="1"/>
</dbReference>
<keyword evidence="5" id="KW-1185">Reference proteome</keyword>
<dbReference type="Pfam" id="PF03081">
    <property type="entry name" value="Exo70_C"/>
    <property type="match status" value="1"/>
</dbReference>
<keyword evidence="2" id="KW-0813">Transport</keyword>
<dbReference type="Gene3D" id="1.20.1280.170">
    <property type="entry name" value="Exocyst complex component Exo70"/>
    <property type="match status" value="1"/>
</dbReference>
<organism evidence="4 5">
    <name type="scientific">Nadsonia fulvescens var. elongata DSM 6958</name>
    <dbReference type="NCBI Taxonomy" id="857566"/>
    <lineage>
        <taxon>Eukaryota</taxon>
        <taxon>Fungi</taxon>
        <taxon>Dikarya</taxon>
        <taxon>Ascomycota</taxon>
        <taxon>Saccharomycotina</taxon>
        <taxon>Dipodascomycetes</taxon>
        <taxon>Dipodascales</taxon>
        <taxon>Dipodascales incertae sedis</taxon>
        <taxon>Nadsonia</taxon>
    </lineage>
</organism>
<dbReference type="InterPro" id="IPR016159">
    <property type="entry name" value="Cullin_repeat-like_dom_sf"/>
</dbReference>
<dbReference type="EMBL" id="KV454410">
    <property type="protein sequence ID" value="ODQ64948.1"/>
    <property type="molecule type" value="Genomic_DNA"/>
</dbReference>